<evidence type="ECO:0000256" key="2">
    <source>
        <dbReference type="SAM" id="SignalP"/>
    </source>
</evidence>
<dbReference type="SUPFAM" id="SSF111369">
    <property type="entry name" value="HlyD-like secretion proteins"/>
    <property type="match status" value="1"/>
</dbReference>
<dbReference type="Gene3D" id="2.40.50.100">
    <property type="match status" value="1"/>
</dbReference>
<evidence type="ECO:0000259" key="3">
    <source>
        <dbReference type="Pfam" id="PF25876"/>
    </source>
</evidence>
<evidence type="ECO:0000313" key="4">
    <source>
        <dbReference type="EMBL" id="SCZ84302.1"/>
    </source>
</evidence>
<dbReference type="PROSITE" id="PS51257">
    <property type="entry name" value="PROKAR_LIPOPROTEIN"/>
    <property type="match status" value="1"/>
</dbReference>
<dbReference type="Pfam" id="PF25876">
    <property type="entry name" value="HH_MFP_RND"/>
    <property type="match status" value="1"/>
</dbReference>
<keyword evidence="5" id="KW-1185">Reference proteome</keyword>
<dbReference type="GO" id="GO:1990281">
    <property type="term" value="C:efflux pump complex"/>
    <property type="evidence" value="ECO:0007669"/>
    <property type="project" value="TreeGrafter"/>
</dbReference>
<dbReference type="STRING" id="51642.NSMM_150040"/>
<keyword evidence="2" id="KW-0732">Signal</keyword>
<reference evidence="4 5" key="1">
    <citation type="submission" date="2016-10" db="EMBL/GenBank/DDBJ databases">
        <authorList>
            <person name="de Groot N.N."/>
        </authorList>
    </citation>
    <scope>NUCLEOTIDE SEQUENCE [LARGE SCALE GENOMIC DNA]</scope>
    <source>
        <strain evidence="4">1</strain>
    </source>
</reference>
<dbReference type="InterPro" id="IPR006143">
    <property type="entry name" value="RND_pump_MFP"/>
</dbReference>
<dbReference type="PANTHER" id="PTHR30469">
    <property type="entry name" value="MULTIDRUG RESISTANCE PROTEIN MDTA"/>
    <property type="match status" value="1"/>
</dbReference>
<dbReference type="NCBIfam" id="TIGR01730">
    <property type="entry name" value="RND_mfp"/>
    <property type="match status" value="1"/>
</dbReference>
<proteinExistence type="inferred from homology"/>
<dbReference type="RefSeq" id="WP_090283672.1">
    <property type="nucleotide sequence ID" value="NZ_FMWO01000020.1"/>
</dbReference>
<feature type="domain" description="Multidrug resistance protein MdtA-like alpha-helical hairpin" evidence="3">
    <location>
        <begin position="102"/>
        <end position="170"/>
    </location>
</feature>
<name>A0A1G5SAW1_9PROT</name>
<dbReference type="InterPro" id="IPR058624">
    <property type="entry name" value="MdtA-like_HH"/>
</dbReference>
<evidence type="ECO:0000313" key="5">
    <source>
        <dbReference type="Proteomes" id="UP000198729"/>
    </source>
</evidence>
<evidence type="ECO:0000256" key="1">
    <source>
        <dbReference type="ARBA" id="ARBA00009477"/>
    </source>
</evidence>
<dbReference type="GO" id="GO:0015562">
    <property type="term" value="F:efflux transmembrane transporter activity"/>
    <property type="evidence" value="ECO:0007669"/>
    <property type="project" value="TreeGrafter"/>
</dbReference>
<protein>
    <submittedName>
        <fullName evidence="4">RND superfamily efflux transporter MFP subunit</fullName>
    </submittedName>
</protein>
<dbReference type="EMBL" id="FMWO01000020">
    <property type="protein sequence ID" value="SCZ84302.1"/>
    <property type="molecule type" value="Genomic_DNA"/>
</dbReference>
<sequence length="353" mass="38313">MIKVLVRLLLYGCFVIGFSACSIDEKTDSVQTVVPWVKTVLASVDNQSTLELSGVVRARYETPVAFQLSGLIAARHAHAGQSVKKDQILFDLDTRDLLQAAQAAVAERAAAQAALATATVDVGRDRKLLAKNFVSKQALDRSRLVEQEARARLNAAWAREKQAQHALGYAKLRAEASGVLIEVSGEPGQVISFGQAIAVLAQDGEREIEVFFPENTRPRESGTVNLPDGNALPILLREAAGAADPASRTWRARYRIKQDHQDLSLGQVVKTRFMKTNGAGNTLKIPLGALDERGEGARIWQLREGKAQPVSAWIVALDNEHAWVRADLPENSHIIALGVNLLKPGMAVQALAQ</sequence>
<dbReference type="PANTHER" id="PTHR30469:SF18">
    <property type="entry name" value="RESISTANCE-NODULATION-CELL DIVISION (RND) EFFLUX MEMBRANE FUSION PROTEIN-RELATED"/>
    <property type="match status" value="1"/>
</dbReference>
<dbReference type="OrthoDB" id="9806939at2"/>
<comment type="similarity">
    <text evidence="1">Belongs to the membrane fusion protein (MFP) (TC 8.A.1) family.</text>
</comment>
<feature type="chain" id="PRO_5011591201" evidence="2">
    <location>
        <begin position="20"/>
        <end position="353"/>
    </location>
</feature>
<dbReference type="Proteomes" id="UP000198729">
    <property type="component" value="Unassembled WGS sequence"/>
</dbReference>
<organism evidence="4 5">
    <name type="scientific">Nitrosomonas mobilis</name>
    <dbReference type="NCBI Taxonomy" id="51642"/>
    <lineage>
        <taxon>Bacteria</taxon>
        <taxon>Pseudomonadati</taxon>
        <taxon>Pseudomonadota</taxon>
        <taxon>Betaproteobacteria</taxon>
        <taxon>Nitrosomonadales</taxon>
        <taxon>Nitrosomonadaceae</taxon>
        <taxon>Nitrosomonas</taxon>
    </lineage>
</organism>
<gene>
    <name evidence="4" type="ORF">NSMM_150040</name>
</gene>
<dbReference type="Gene3D" id="2.40.30.170">
    <property type="match status" value="1"/>
</dbReference>
<dbReference type="Gene3D" id="2.40.420.20">
    <property type="match status" value="1"/>
</dbReference>
<feature type="signal peptide" evidence="2">
    <location>
        <begin position="1"/>
        <end position="19"/>
    </location>
</feature>
<dbReference type="Gene3D" id="1.10.287.470">
    <property type="entry name" value="Helix hairpin bin"/>
    <property type="match status" value="1"/>
</dbReference>
<dbReference type="AlphaFoldDB" id="A0A1G5SAW1"/>
<accession>A0A1G5SAW1</accession>